<proteinExistence type="predicted"/>
<organism evidence="2 3">
    <name type="scientific">Candidatus Buchananbacteria bacterium RBG_13_39_9</name>
    <dbReference type="NCBI Taxonomy" id="1797531"/>
    <lineage>
        <taxon>Bacteria</taxon>
        <taxon>Candidatus Buchananiibacteriota</taxon>
    </lineage>
</organism>
<comment type="caution">
    <text evidence="2">The sequence shown here is derived from an EMBL/GenBank/DDBJ whole genome shotgun (WGS) entry which is preliminary data.</text>
</comment>
<evidence type="ECO:0000256" key="1">
    <source>
        <dbReference type="SAM" id="Phobius"/>
    </source>
</evidence>
<keyword evidence="1" id="KW-1133">Transmembrane helix</keyword>
<accession>A0A1G1XS10</accession>
<evidence type="ECO:0000313" key="2">
    <source>
        <dbReference type="EMBL" id="OGY42762.1"/>
    </source>
</evidence>
<sequence>MDRNLKLWFFILGSASAVVLMIMSFSLRNFNPHQRNKSEGNAEIAQPTQIEVTNDVKEYEGVIVEGPFYLAHTEMAVVGVEIEVDGYKVIKPALISNFTYAEMHALIELKQKVKIIGTNIHKKGESPLFIWIVQHIGVMR</sequence>
<protein>
    <submittedName>
        <fullName evidence="2">Uncharacterized protein</fullName>
    </submittedName>
</protein>
<keyword evidence="1" id="KW-0812">Transmembrane</keyword>
<dbReference type="EMBL" id="MHIA01000007">
    <property type="protein sequence ID" value="OGY42762.1"/>
    <property type="molecule type" value="Genomic_DNA"/>
</dbReference>
<reference evidence="2 3" key="1">
    <citation type="journal article" date="2016" name="Nat. Commun.">
        <title>Thousands of microbial genomes shed light on interconnected biogeochemical processes in an aquifer system.</title>
        <authorList>
            <person name="Anantharaman K."/>
            <person name="Brown C.T."/>
            <person name="Hug L.A."/>
            <person name="Sharon I."/>
            <person name="Castelle C.J."/>
            <person name="Probst A.J."/>
            <person name="Thomas B.C."/>
            <person name="Singh A."/>
            <person name="Wilkins M.J."/>
            <person name="Karaoz U."/>
            <person name="Brodie E.L."/>
            <person name="Williams K.H."/>
            <person name="Hubbard S.S."/>
            <person name="Banfield J.F."/>
        </authorList>
    </citation>
    <scope>NUCLEOTIDE SEQUENCE [LARGE SCALE GENOMIC DNA]</scope>
</reference>
<evidence type="ECO:0000313" key="3">
    <source>
        <dbReference type="Proteomes" id="UP000176260"/>
    </source>
</evidence>
<dbReference type="Proteomes" id="UP000176260">
    <property type="component" value="Unassembled WGS sequence"/>
</dbReference>
<keyword evidence="1" id="KW-0472">Membrane</keyword>
<name>A0A1G1XS10_9BACT</name>
<dbReference type="AlphaFoldDB" id="A0A1G1XS10"/>
<gene>
    <name evidence="2" type="ORF">A2Y67_02480</name>
</gene>
<feature type="transmembrane region" description="Helical" evidence="1">
    <location>
        <begin position="7"/>
        <end position="27"/>
    </location>
</feature>